<evidence type="ECO:0000313" key="1">
    <source>
        <dbReference type="EMBL" id="WGT47345.1"/>
    </source>
</evidence>
<gene>
    <name evidence="1" type="ORF">QH948_00730</name>
</gene>
<dbReference type="Proteomes" id="UP001244136">
    <property type="component" value="Chromosome"/>
</dbReference>
<protein>
    <submittedName>
        <fullName evidence="1">Uncharacterized protein</fullName>
    </submittedName>
</protein>
<proteinExistence type="predicted"/>
<evidence type="ECO:0000313" key="2">
    <source>
        <dbReference type="Proteomes" id="UP001244136"/>
    </source>
</evidence>
<reference evidence="1 2" key="1">
    <citation type="journal article" date="2008" name="Int. J. Syst. Evol. Microbiol.">
        <title>Tessaracoccus flavescens sp. nov., isolated from marine sediment.</title>
        <authorList>
            <person name="Lee D.W."/>
            <person name="Lee S.D."/>
        </authorList>
    </citation>
    <scope>NUCLEOTIDE SEQUENCE [LARGE SCALE GENOMIC DNA]</scope>
    <source>
        <strain evidence="1 2">T21</strain>
    </source>
</reference>
<keyword evidence="2" id="KW-1185">Reference proteome</keyword>
<organism evidence="1 2">
    <name type="scientific">Tessaracoccus lacteus</name>
    <dbReference type="NCBI Taxonomy" id="3041766"/>
    <lineage>
        <taxon>Bacteria</taxon>
        <taxon>Bacillati</taxon>
        <taxon>Actinomycetota</taxon>
        <taxon>Actinomycetes</taxon>
        <taxon>Propionibacteriales</taxon>
        <taxon>Propionibacteriaceae</taxon>
        <taxon>Tessaracoccus</taxon>
    </lineage>
</organism>
<name>A0ABY8PY14_9ACTN</name>
<dbReference type="EMBL" id="CP123967">
    <property type="protein sequence ID" value="WGT47345.1"/>
    <property type="molecule type" value="Genomic_DNA"/>
</dbReference>
<accession>A0ABY8PY14</accession>
<sequence length="72" mass="7787">MPSPNEPPWKQLAGNPATQAWRVPSLKSEGCDDEVADVQRRHRAADLLDDADELVSDAARPVLVDAAVVPEV</sequence>